<keyword evidence="3" id="KW-1185">Reference proteome</keyword>
<evidence type="ECO:0000256" key="1">
    <source>
        <dbReference type="SAM" id="Phobius"/>
    </source>
</evidence>
<keyword evidence="1" id="KW-0812">Transmembrane</keyword>
<evidence type="ECO:0000313" key="2">
    <source>
        <dbReference type="EMBL" id="QOV90800.1"/>
    </source>
</evidence>
<accession>A0A7M2X228</accession>
<keyword evidence="1" id="KW-0472">Membrane</keyword>
<dbReference type="InterPro" id="IPR021215">
    <property type="entry name" value="DUF2752"/>
</dbReference>
<evidence type="ECO:0000313" key="3">
    <source>
        <dbReference type="Proteomes" id="UP000593765"/>
    </source>
</evidence>
<keyword evidence="1" id="KW-1133">Transmembrane helix</keyword>
<dbReference type="Pfam" id="PF10825">
    <property type="entry name" value="DUF2752"/>
    <property type="match status" value="1"/>
</dbReference>
<protein>
    <submittedName>
        <fullName evidence="2">DUF2752 domain-containing protein</fullName>
    </submittedName>
</protein>
<organism evidence="2 3">
    <name type="scientific">Humisphaera borealis</name>
    <dbReference type="NCBI Taxonomy" id="2807512"/>
    <lineage>
        <taxon>Bacteria</taxon>
        <taxon>Pseudomonadati</taxon>
        <taxon>Planctomycetota</taxon>
        <taxon>Phycisphaerae</taxon>
        <taxon>Tepidisphaerales</taxon>
        <taxon>Tepidisphaeraceae</taxon>
        <taxon>Humisphaera</taxon>
    </lineage>
</organism>
<dbReference type="KEGG" id="hbs:IPV69_05430"/>
<name>A0A7M2X228_9BACT</name>
<gene>
    <name evidence="2" type="ORF">IPV69_05430</name>
</gene>
<proteinExistence type="predicted"/>
<sequence>MTRAIGLGISIACLTVLLIAAGLTPNASGVGSHRGLGLQSCALLERAGMPCPSCGMTTSFTWFAHGNLIASFYVQPMGMLLALACACTVWAGAYVAISGKPVHRLLAMLPAGRLLFWILGFFILAWAWKILIRYQGWDGWQ</sequence>
<dbReference type="Proteomes" id="UP000593765">
    <property type="component" value="Chromosome"/>
</dbReference>
<reference evidence="2 3" key="1">
    <citation type="submission" date="2020-10" db="EMBL/GenBank/DDBJ databases">
        <title>Wide distribution of Phycisphaera-like planctomycetes from WD2101 soil group in peatlands and genome analysis of the first cultivated representative.</title>
        <authorList>
            <person name="Dedysh S.N."/>
            <person name="Beletsky A.V."/>
            <person name="Ivanova A."/>
            <person name="Kulichevskaya I.S."/>
            <person name="Suzina N.E."/>
            <person name="Philippov D.A."/>
            <person name="Rakitin A.L."/>
            <person name="Mardanov A.V."/>
            <person name="Ravin N.V."/>
        </authorList>
    </citation>
    <scope>NUCLEOTIDE SEQUENCE [LARGE SCALE GENOMIC DNA]</scope>
    <source>
        <strain evidence="2 3">M1803</strain>
    </source>
</reference>
<feature type="transmembrane region" description="Helical" evidence="1">
    <location>
        <begin position="72"/>
        <end position="93"/>
    </location>
</feature>
<dbReference type="AlphaFoldDB" id="A0A7M2X228"/>
<feature type="transmembrane region" description="Helical" evidence="1">
    <location>
        <begin position="114"/>
        <end position="132"/>
    </location>
</feature>
<dbReference type="EMBL" id="CP063458">
    <property type="protein sequence ID" value="QOV90800.1"/>
    <property type="molecule type" value="Genomic_DNA"/>
</dbReference>
<dbReference type="RefSeq" id="WP_206293903.1">
    <property type="nucleotide sequence ID" value="NZ_CP063458.1"/>
</dbReference>